<sequence length="116" mass="12404">MGAGIFVLTGEATKSLAGPAVLLSYAILGISVLLSVLCYTEFSVELPVAGGSFSYLRVELGDFVAFIAAGNILFEYIMVGSNPGLPILRLYVITSLMIFVSMSRVLLRVTITFCNQ</sequence>
<dbReference type="GO" id="GO:0015189">
    <property type="term" value="F:L-lysine transmembrane transporter activity"/>
    <property type="evidence" value="ECO:0007669"/>
    <property type="project" value="TreeGrafter"/>
</dbReference>
<evidence type="ECO:0008006" key="5">
    <source>
        <dbReference type="Google" id="ProtNLM"/>
    </source>
</evidence>
<dbReference type="GO" id="GO:0005313">
    <property type="term" value="F:L-glutamate transmembrane transporter activity"/>
    <property type="evidence" value="ECO:0007669"/>
    <property type="project" value="TreeGrafter"/>
</dbReference>
<dbReference type="GO" id="GO:0005886">
    <property type="term" value="C:plasma membrane"/>
    <property type="evidence" value="ECO:0007669"/>
    <property type="project" value="TreeGrafter"/>
</dbReference>
<dbReference type="PANTHER" id="PTHR43243:SF30">
    <property type="entry name" value="CATIONIC AMINO ACID TRANSPORTER 1-LIKE"/>
    <property type="match status" value="1"/>
</dbReference>
<comment type="caution">
    <text evidence="3">The sequence shown here is derived from an EMBL/GenBank/DDBJ whole genome shotgun (WGS) entry which is preliminary data.</text>
</comment>
<keyword evidence="2" id="KW-0812">Transmembrane</keyword>
<dbReference type="EMBL" id="JBANQN010000010">
    <property type="protein sequence ID" value="KAK6778103.1"/>
    <property type="molecule type" value="Genomic_DNA"/>
</dbReference>
<comment type="similarity">
    <text evidence="1">Belongs to the amino acid-polyamine-organocation (APC) superfamily. Cationic amino acid transporter (CAT) (TC 2.A.3.3) family.</text>
</comment>
<feature type="transmembrane region" description="Helical" evidence="2">
    <location>
        <begin position="60"/>
        <end position="78"/>
    </location>
</feature>
<keyword evidence="2" id="KW-0472">Membrane</keyword>
<organism evidence="3 4">
    <name type="scientific">Solanum bulbocastanum</name>
    <name type="common">Wild potato</name>
    <dbReference type="NCBI Taxonomy" id="147425"/>
    <lineage>
        <taxon>Eukaryota</taxon>
        <taxon>Viridiplantae</taxon>
        <taxon>Streptophyta</taxon>
        <taxon>Embryophyta</taxon>
        <taxon>Tracheophyta</taxon>
        <taxon>Spermatophyta</taxon>
        <taxon>Magnoliopsida</taxon>
        <taxon>eudicotyledons</taxon>
        <taxon>Gunneridae</taxon>
        <taxon>Pentapetalae</taxon>
        <taxon>asterids</taxon>
        <taxon>lamiids</taxon>
        <taxon>Solanales</taxon>
        <taxon>Solanaceae</taxon>
        <taxon>Solanoideae</taxon>
        <taxon>Solaneae</taxon>
        <taxon>Solanum</taxon>
    </lineage>
</organism>
<accession>A0AAN8T5M4</accession>
<dbReference type="PANTHER" id="PTHR43243">
    <property type="entry name" value="INNER MEMBRANE TRANSPORTER YGJI-RELATED"/>
    <property type="match status" value="1"/>
</dbReference>
<dbReference type="Proteomes" id="UP001371456">
    <property type="component" value="Unassembled WGS sequence"/>
</dbReference>
<protein>
    <recommendedName>
        <fullName evidence="5">Cationic amino acid transporter</fullName>
    </recommendedName>
</protein>
<evidence type="ECO:0000256" key="1">
    <source>
        <dbReference type="ARBA" id="ARBA00008572"/>
    </source>
</evidence>
<keyword evidence="4" id="KW-1185">Reference proteome</keyword>
<keyword evidence="2" id="KW-1133">Transmembrane helix</keyword>
<dbReference type="AlphaFoldDB" id="A0AAN8T5M4"/>
<feature type="transmembrane region" description="Helical" evidence="2">
    <location>
        <begin position="90"/>
        <end position="107"/>
    </location>
</feature>
<feature type="transmembrane region" description="Helical" evidence="2">
    <location>
        <begin position="20"/>
        <end position="39"/>
    </location>
</feature>
<proteinExistence type="inferred from homology"/>
<name>A0AAN8T5M4_SOLBU</name>
<evidence type="ECO:0000256" key="2">
    <source>
        <dbReference type="SAM" id="Phobius"/>
    </source>
</evidence>
<gene>
    <name evidence="3" type="ORF">RDI58_024821</name>
</gene>
<dbReference type="Gene3D" id="1.20.1740.10">
    <property type="entry name" value="Amino acid/polyamine transporter I"/>
    <property type="match status" value="1"/>
</dbReference>
<evidence type="ECO:0000313" key="4">
    <source>
        <dbReference type="Proteomes" id="UP001371456"/>
    </source>
</evidence>
<evidence type="ECO:0000313" key="3">
    <source>
        <dbReference type="EMBL" id="KAK6778103.1"/>
    </source>
</evidence>
<reference evidence="3 4" key="1">
    <citation type="submission" date="2024-02" db="EMBL/GenBank/DDBJ databases">
        <title>de novo genome assembly of Solanum bulbocastanum strain 11H21.</title>
        <authorList>
            <person name="Hosaka A.J."/>
        </authorList>
    </citation>
    <scope>NUCLEOTIDE SEQUENCE [LARGE SCALE GENOMIC DNA]</scope>
    <source>
        <tissue evidence="3">Young leaves</tissue>
    </source>
</reference>